<feature type="region of interest" description="Disordered" evidence="6">
    <location>
        <begin position="1"/>
        <end position="24"/>
    </location>
</feature>
<evidence type="ECO:0000313" key="8">
    <source>
        <dbReference type="EMBL" id="RPB03053.1"/>
    </source>
</evidence>
<accession>A0A3N4JXG4</accession>
<keyword evidence="9" id="KW-1185">Reference proteome</keyword>
<protein>
    <recommendedName>
        <fullName evidence="10">Cora-domain-containing protein</fullName>
    </recommendedName>
</protein>
<feature type="coiled-coil region" evidence="5">
    <location>
        <begin position="528"/>
        <end position="555"/>
    </location>
</feature>
<evidence type="ECO:0000313" key="9">
    <source>
        <dbReference type="Proteomes" id="UP000276215"/>
    </source>
</evidence>
<reference evidence="8 9" key="1">
    <citation type="journal article" date="2018" name="Nat. Ecol. Evol.">
        <title>Pezizomycetes genomes reveal the molecular basis of ectomycorrhizal truffle lifestyle.</title>
        <authorList>
            <person name="Murat C."/>
            <person name="Payen T."/>
            <person name="Noel B."/>
            <person name="Kuo A."/>
            <person name="Morin E."/>
            <person name="Chen J."/>
            <person name="Kohler A."/>
            <person name="Krizsan K."/>
            <person name="Balestrini R."/>
            <person name="Da Silva C."/>
            <person name="Montanini B."/>
            <person name="Hainaut M."/>
            <person name="Levati E."/>
            <person name="Barry K.W."/>
            <person name="Belfiori B."/>
            <person name="Cichocki N."/>
            <person name="Clum A."/>
            <person name="Dockter R.B."/>
            <person name="Fauchery L."/>
            <person name="Guy J."/>
            <person name="Iotti M."/>
            <person name="Le Tacon F."/>
            <person name="Lindquist E.A."/>
            <person name="Lipzen A."/>
            <person name="Malagnac F."/>
            <person name="Mello A."/>
            <person name="Molinier V."/>
            <person name="Miyauchi S."/>
            <person name="Poulain J."/>
            <person name="Riccioni C."/>
            <person name="Rubini A."/>
            <person name="Sitrit Y."/>
            <person name="Splivallo R."/>
            <person name="Traeger S."/>
            <person name="Wang M."/>
            <person name="Zifcakova L."/>
            <person name="Wipf D."/>
            <person name="Zambonelli A."/>
            <person name="Paolocci F."/>
            <person name="Nowrousian M."/>
            <person name="Ottonello S."/>
            <person name="Baldrian P."/>
            <person name="Spatafora J.W."/>
            <person name="Henrissat B."/>
            <person name="Nagy L.G."/>
            <person name="Aury J.M."/>
            <person name="Wincker P."/>
            <person name="Grigoriev I.V."/>
            <person name="Bonfante P."/>
            <person name="Martin F.M."/>
        </authorList>
    </citation>
    <scope>NUCLEOTIDE SEQUENCE [LARGE SCALE GENOMIC DNA]</scope>
    <source>
        <strain evidence="8 9">120613-1</strain>
    </source>
</reference>
<dbReference type="Proteomes" id="UP000276215">
    <property type="component" value="Unassembled WGS sequence"/>
</dbReference>
<dbReference type="InterPro" id="IPR045863">
    <property type="entry name" value="CorA_TM1_TM2"/>
</dbReference>
<feature type="compositionally biased region" description="Polar residues" evidence="6">
    <location>
        <begin position="13"/>
        <end position="24"/>
    </location>
</feature>
<evidence type="ECO:0000256" key="2">
    <source>
        <dbReference type="ARBA" id="ARBA00022692"/>
    </source>
</evidence>
<dbReference type="GO" id="GO:0016020">
    <property type="term" value="C:membrane"/>
    <property type="evidence" value="ECO:0007669"/>
    <property type="project" value="UniProtKB-SubCell"/>
</dbReference>
<evidence type="ECO:0000256" key="7">
    <source>
        <dbReference type="SAM" id="Phobius"/>
    </source>
</evidence>
<dbReference type="Gene3D" id="1.20.58.340">
    <property type="entry name" value="Magnesium transport protein CorA, transmembrane region"/>
    <property type="match status" value="1"/>
</dbReference>
<gene>
    <name evidence="8" type="ORF">L873DRAFT_1841385</name>
</gene>
<evidence type="ECO:0000256" key="3">
    <source>
        <dbReference type="ARBA" id="ARBA00022989"/>
    </source>
</evidence>
<name>A0A3N4JXG4_9PEZI</name>
<dbReference type="AlphaFoldDB" id="A0A3N4JXG4"/>
<comment type="subcellular location">
    <subcellularLocation>
        <location evidence="1">Membrane</location>
        <topology evidence="1">Multi-pass membrane protein</topology>
    </subcellularLocation>
</comment>
<dbReference type="STRING" id="1336337.A0A3N4JXG4"/>
<evidence type="ECO:0000256" key="4">
    <source>
        <dbReference type="ARBA" id="ARBA00023136"/>
    </source>
</evidence>
<keyword evidence="2 7" id="KW-0812">Transmembrane</keyword>
<feature type="transmembrane region" description="Helical" evidence="7">
    <location>
        <begin position="595"/>
        <end position="616"/>
    </location>
</feature>
<evidence type="ECO:0000256" key="5">
    <source>
        <dbReference type="SAM" id="Coils"/>
    </source>
</evidence>
<dbReference type="SUPFAM" id="SSF144083">
    <property type="entry name" value="Magnesium transport protein CorA, transmembrane region"/>
    <property type="match status" value="1"/>
</dbReference>
<dbReference type="EMBL" id="ML120364">
    <property type="protein sequence ID" value="RPB03053.1"/>
    <property type="molecule type" value="Genomic_DNA"/>
</dbReference>
<evidence type="ECO:0000256" key="1">
    <source>
        <dbReference type="ARBA" id="ARBA00004141"/>
    </source>
</evidence>
<dbReference type="OrthoDB" id="5286874at2759"/>
<evidence type="ECO:0008006" key="10">
    <source>
        <dbReference type="Google" id="ProtNLM"/>
    </source>
</evidence>
<keyword evidence="5" id="KW-0175">Coiled coil</keyword>
<keyword evidence="4 7" id="KW-0472">Membrane</keyword>
<evidence type="ECO:0000256" key="6">
    <source>
        <dbReference type="SAM" id="MobiDB-lite"/>
    </source>
</evidence>
<sequence>MSDPSDDDVAPHPSSTPRLTSPRLVSQLLQPPHVSRIPPQRSGENLSVWDKIDDEQPRFYDEQDCLHSSLSLLSKKLKEKKRGENHVVIFNYSLKLNYLGWVDSSIERSSSENEGQFDTEDDRFCVVSKDALIESTEFGQITNLDARELDSTVSRGTRLGIIDFPQCYDTRNDDFLNMMVKELGLASEDTPTFEKLHSDRVQALPGRGGFRTGISLRVPFQNPSNNGFTLFVSFPYFGKSSSGITLGTGRESVHLLDFKRLGVHVHDDRPGEFVEEAEAGDILVHQARYMVFDNHTMATFRSKEDSAKYQVPLHRFQERIGAFRALIHMIANRTSTDLESWVFLELQAGLCELVNSFSLFSQRNLALIFEVYQEKEIDQAISNAETHHDNQALPKKYVDVQILLISLNRLSAQLFAAISVVERQIAILHDLDSVFSTCYRTETRNDEVNSQRKQNPFHRNTAPIPIFLDNREQIWPNTLDTIKEVVQERKSFIKKIKELIENMDIRRKILSVFLKYDQAKAAPSERTAQEAADAMKRTEETIKETQATLVQQAQTLSGFTIVTTAFLPLSFCASYFGMNNITEFNDQHPISIRDFWLTTGPVCAGVITLTVLIIIWKRPEMANIKKDVKRKLGISDSKKKKNSGDLEMQNLLSRQGTISTA</sequence>
<keyword evidence="3 7" id="KW-1133">Transmembrane helix</keyword>
<organism evidence="8 9">
    <name type="scientific">Choiromyces venosus 120613-1</name>
    <dbReference type="NCBI Taxonomy" id="1336337"/>
    <lineage>
        <taxon>Eukaryota</taxon>
        <taxon>Fungi</taxon>
        <taxon>Dikarya</taxon>
        <taxon>Ascomycota</taxon>
        <taxon>Pezizomycotina</taxon>
        <taxon>Pezizomycetes</taxon>
        <taxon>Pezizales</taxon>
        <taxon>Tuberaceae</taxon>
        <taxon>Choiromyces</taxon>
    </lineage>
</organism>
<proteinExistence type="predicted"/>